<gene>
    <name evidence="5" type="ordered locus">Srot_0776</name>
</gene>
<dbReference type="Gene3D" id="2.40.37.10">
    <property type="entry name" value="Lyase, Ornithine Decarboxylase, Chain A, domain 1"/>
    <property type="match status" value="1"/>
</dbReference>
<dbReference type="PANTHER" id="PTHR43727">
    <property type="entry name" value="DIAMINOPIMELATE DECARBOXYLASE"/>
    <property type="match status" value="1"/>
</dbReference>
<keyword evidence="2 3" id="KW-0663">Pyridoxal phosphate</keyword>
<organism evidence="5 6">
    <name type="scientific">Segniliparus rotundus (strain ATCC BAA-972 / CDC 1076 / CIP 108378 / DSM 44985 / JCM 13578)</name>
    <dbReference type="NCBI Taxonomy" id="640132"/>
    <lineage>
        <taxon>Bacteria</taxon>
        <taxon>Bacillati</taxon>
        <taxon>Actinomycetota</taxon>
        <taxon>Actinomycetes</taxon>
        <taxon>Mycobacteriales</taxon>
        <taxon>Segniliparaceae</taxon>
        <taxon>Segniliparus</taxon>
    </lineage>
</organism>
<dbReference type="PANTHER" id="PTHR43727:SF2">
    <property type="entry name" value="GROUP IV DECARBOXYLASE"/>
    <property type="match status" value="1"/>
</dbReference>
<sequence length="457" mass="49001">MVLIAAVQPFAPALPAAWPGWAQQALASPSLLPEISHATGGAFHLLHPQTFAANLGAFQAVSARTGGTVYFAKKANKAAAWLTVCAERGAGVDAASVPELREALRCGVPGQRVVVTGPAKSDELLLLACRAGALVAIDSLDELERAVALADGEAALRVLFRVHPPRQPNSRFGMAVPERQAALVRIGQFRGRIVLEGFSFHLSGYDIASRAELAGELIAECLAARARGHRADTISIGGGFPVRYVEAEDWARFQSEFRPEQCHARKTFSDGFYPYHCDEPGARALEKILAHQADGAALEQRLAAAGIALSVEPGRALLADAGISVFPVQGFKWREAAPNEHAGGYGIATVAGTSLSLSEQWFGSEFLPDPALWPTTQHRQITPTCVGGASCLDSDMLTWRKVPLPRPPKRGDFLIYPNTAGYQMDSNESSFHDLPIPPKAVVDFSGAEPRWSFEEKP</sequence>
<dbReference type="Proteomes" id="UP000002247">
    <property type="component" value="Chromosome"/>
</dbReference>
<evidence type="ECO:0000259" key="4">
    <source>
        <dbReference type="Pfam" id="PF02784"/>
    </source>
</evidence>
<name>D6ZDJ1_SEGRD</name>
<dbReference type="AlphaFoldDB" id="D6ZDJ1"/>
<dbReference type="KEGG" id="srt:Srot_0776"/>
<dbReference type="eggNOG" id="COG0019">
    <property type="taxonomic scope" value="Bacteria"/>
</dbReference>
<reference evidence="5 6" key="1">
    <citation type="journal article" date="2010" name="Stand. Genomic Sci.">
        <title>Complete genome sequence of Segniliparus rotundus type strain (CDC 1076).</title>
        <authorList>
            <person name="Sikorski J."/>
            <person name="Lapidus A."/>
            <person name="Copeland A."/>
            <person name="Misra M."/>
            <person name="Glavina Del Rio T."/>
            <person name="Nolan M."/>
            <person name="Lucas S."/>
            <person name="Chen F."/>
            <person name="Tice H."/>
            <person name="Cheng J.F."/>
            <person name="Jando M."/>
            <person name="Schneider S."/>
            <person name="Bruce D."/>
            <person name="Goodwin L."/>
            <person name="Pitluck S."/>
            <person name="Liolios K."/>
            <person name="Mikhailova N."/>
            <person name="Pati A."/>
            <person name="Ivanova N."/>
            <person name="Mavromatis K."/>
            <person name="Chen A."/>
            <person name="Palaniappan K."/>
            <person name="Chertkov O."/>
            <person name="Land M."/>
            <person name="Hauser L."/>
            <person name="Chang Y.J."/>
            <person name="Jeffries C.D."/>
            <person name="Brettin T."/>
            <person name="Detter J.C."/>
            <person name="Han C."/>
            <person name="Rohde M."/>
            <person name="Goker M."/>
            <person name="Bristow J."/>
            <person name="Eisen J.A."/>
            <person name="Markowitz V."/>
            <person name="Hugenholtz P."/>
            <person name="Kyrpides N.C."/>
            <person name="Klenk H.P."/>
        </authorList>
    </citation>
    <scope>NUCLEOTIDE SEQUENCE [LARGE SCALE GENOMIC DNA]</scope>
    <source>
        <strain evidence="6">ATCC BAA-972 / CDC 1076 / CIP 108378 / DSM 44985 / JCM 13578</strain>
    </source>
</reference>
<comment type="cofactor">
    <cofactor evidence="1 3">
        <name>pyridoxal 5'-phosphate</name>
        <dbReference type="ChEBI" id="CHEBI:597326"/>
    </cofactor>
</comment>
<dbReference type="InterPro" id="IPR009006">
    <property type="entry name" value="Ala_racemase/Decarboxylase_C"/>
</dbReference>
<dbReference type="Gene3D" id="3.20.20.10">
    <property type="entry name" value="Alanine racemase"/>
    <property type="match status" value="1"/>
</dbReference>
<feature type="modified residue" description="N6-(pyridoxal phosphate)lysine" evidence="3">
    <location>
        <position position="74"/>
    </location>
</feature>
<evidence type="ECO:0000313" key="6">
    <source>
        <dbReference type="Proteomes" id="UP000002247"/>
    </source>
</evidence>
<dbReference type="EMBL" id="CP001958">
    <property type="protein sequence ID" value="ADG97255.1"/>
    <property type="molecule type" value="Genomic_DNA"/>
</dbReference>
<feature type="active site" description="Proton donor" evidence="3">
    <location>
        <position position="391"/>
    </location>
</feature>
<dbReference type="Pfam" id="PF02784">
    <property type="entry name" value="Orn_Arg_deC_N"/>
    <property type="match status" value="1"/>
</dbReference>
<dbReference type="OrthoDB" id="3275594at2"/>
<dbReference type="HOGENOM" id="CLU_042407_0_0_11"/>
<dbReference type="PRINTS" id="PR01179">
    <property type="entry name" value="ODADCRBXLASE"/>
</dbReference>
<feature type="domain" description="Orn/DAP/Arg decarboxylase 2 N-terminal" evidence="4">
    <location>
        <begin position="67"/>
        <end position="254"/>
    </location>
</feature>
<dbReference type="InterPro" id="IPR029066">
    <property type="entry name" value="PLP-binding_barrel"/>
</dbReference>
<dbReference type="RefSeq" id="WP_013137711.1">
    <property type="nucleotide sequence ID" value="NC_014168.1"/>
</dbReference>
<dbReference type="SUPFAM" id="SSF50621">
    <property type="entry name" value="Alanine racemase C-terminal domain-like"/>
    <property type="match status" value="1"/>
</dbReference>
<evidence type="ECO:0000256" key="2">
    <source>
        <dbReference type="ARBA" id="ARBA00022898"/>
    </source>
</evidence>
<proteinExistence type="predicted"/>
<keyword evidence="6" id="KW-1185">Reference proteome</keyword>
<dbReference type="InterPro" id="IPR022644">
    <property type="entry name" value="De-COase2_N"/>
</dbReference>
<protein>
    <submittedName>
        <fullName evidence="5">Orn/DAP/Arg decarboxylase 2</fullName>
    </submittedName>
</protein>
<evidence type="ECO:0000313" key="5">
    <source>
        <dbReference type="EMBL" id="ADG97255.1"/>
    </source>
</evidence>
<evidence type="ECO:0000256" key="1">
    <source>
        <dbReference type="ARBA" id="ARBA00001933"/>
    </source>
</evidence>
<dbReference type="InterPro" id="IPR000183">
    <property type="entry name" value="Orn/DAP/Arg_de-COase"/>
</dbReference>
<accession>D6ZDJ1</accession>
<evidence type="ECO:0000256" key="3">
    <source>
        <dbReference type="PIRSR" id="PIRSR600183-50"/>
    </source>
</evidence>
<dbReference type="GO" id="GO:0008836">
    <property type="term" value="F:diaminopimelate decarboxylase activity"/>
    <property type="evidence" value="ECO:0007669"/>
    <property type="project" value="TreeGrafter"/>
</dbReference>
<dbReference type="SUPFAM" id="SSF51419">
    <property type="entry name" value="PLP-binding barrel"/>
    <property type="match status" value="1"/>
</dbReference>
<dbReference type="STRING" id="640132.Srot_0776"/>
<dbReference type="GO" id="GO:0009089">
    <property type="term" value="P:lysine biosynthetic process via diaminopimelate"/>
    <property type="evidence" value="ECO:0007669"/>
    <property type="project" value="TreeGrafter"/>
</dbReference>